<gene>
    <name evidence="10" type="ORF">FCC1311_055992</name>
</gene>
<dbReference type="Pfam" id="PF03178">
    <property type="entry name" value="CPSF_A"/>
    <property type="match status" value="1"/>
</dbReference>
<dbReference type="GO" id="GO:0008380">
    <property type="term" value="P:RNA splicing"/>
    <property type="evidence" value="ECO:0007669"/>
    <property type="project" value="UniProtKB-KW"/>
</dbReference>
<dbReference type="OrthoDB" id="436637at2759"/>
<evidence type="ECO:0000256" key="3">
    <source>
        <dbReference type="ARBA" id="ARBA00022728"/>
    </source>
</evidence>
<proteinExistence type="predicted"/>
<feature type="domain" description="RSE1/DDB1/CPSF1 C-terminal" evidence="7">
    <location>
        <begin position="875"/>
        <end position="1191"/>
    </location>
</feature>
<dbReference type="InterPro" id="IPR050358">
    <property type="entry name" value="RSE1/DDB1/CFT1"/>
</dbReference>
<feature type="domain" description="RSE1/DDB1/CPSF1 second beta-propeller" evidence="9">
    <location>
        <begin position="461"/>
        <end position="777"/>
    </location>
</feature>
<dbReference type="InterPro" id="IPR004871">
    <property type="entry name" value="RSE1/DDB1/CPSF1_C"/>
</dbReference>
<evidence type="ECO:0000313" key="10">
    <source>
        <dbReference type="EMBL" id="GBG29377.1"/>
    </source>
</evidence>
<feature type="region of interest" description="Disordered" evidence="6">
    <location>
        <begin position="811"/>
        <end position="843"/>
    </location>
</feature>
<dbReference type="Proteomes" id="UP000241890">
    <property type="component" value="Unassembled WGS sequence"/>
</dbReference>
<dbReference type="Pfam" id="PF10433">
    <property type="entry name" value="Beta-prop_RSE1_1st"/>
    <property type="match status" value="1"/>
</dbReference>
<dbReference type="InParanoid" id="A0A2R5GEL0"/>
<dbReference type="PANTHER" id="PTHR10644">
    <property type="entry name" value="DNA REPAIR/RNA PROCESSING CPSF FAMILY"/>
    <property type="match status" value="1"/>
</dbReference>
<accession>A0A2R5GEL0</accession>
<evidence type="ECO:0000256" key="4">
    <source>
        <dbReference type="ARBA" id="ARBA00023187"/>
    </source>
</evidence>
<dbReference type="InterPro" id="IPR015943">
    <property type="entry name" value="WD40/YVTN_repeat-like_dom_sf"/>
</dbReference>
<dbReference type="GO" id="GO:0006397">
    <property type="term" value="P:mRNA processing"/>
    <property type="evidence" value="ECO:0007669"/>
    <property type="project" value="UniProtKB-KW"/>
</dbReference>
<evidence type="ECO:0000259" key="9">
    <source>
        <dbReference type="Pfam" id="PF23726"/>
    </source>
</evidence>
<keyword evidence="5" id="KW-0539">Nucleus</keyword>
<dbReference type="EMBL" id="BEYU01000056">
    <property type="protein sequence ID" value="GBG29377.1"/>
    <property type="molecule type" value="Genomic_DNA"/>
</dbReference>
<evidence type="ECO:0000256" key="2">
    <source>
        <dbReference type="ARBA" id="ARBA00022664"/>
    </source>
</evidence>
<dbReference type="Pfam" id="PF23726">
    <property type="entry name" value="Beta-prop_RSE1_2nd"/>
    <property type="match status" value="1"/>
</dbReference>
<dbReference type="GO" id="GO:0003676">
    <property type="term" value="F:nucleic acid binding"/>
    <property type="evidence" value="ECO:0007669"/>
    <property type="project" value="InterPro"/>
</dbReference>
<evidence type="ECO:0000256" key="6">
    <source>
        <dbReference type="SAM" id="MobiDB-lite"/>
    </source>
</evidence>
<evidence type="ECO:0000256" key="5">
    <source>
        <dbReference type="ARBA" id="ARBA00023242"/>
    </source>
</evidence>
<feature type="domain" description="RSE1/DDB1/CPSF1 first beta-propeller" evidence="8">
    <location>
        <begin position="17"/>
        <end position="370"/>
    </location>
</feature>
<evidence type="ECO:0000259" key="7">
    <source>
        <dbReference type="Pfam" id="PF03178"/>
    </source>
</evidence>
<keyword evidence="4" id="KW-0508">mRNA splicing</keyword>
<comment type="subcellular location">
    <subcellularLocation>
        <location evidence="1">Nucleus</location>
    </subcellularLocation>
</comment>
<dbReference type="Gene3D" id="2.130.10.10">
    <property type="entry name" value="YVTN repeat-like/Quinoprotein amine dehydrogenase"/>
    <property type="match status" value="3"/>
</dbReference>
<feature type="compositionally biased region" description="Acidic residues" evidence="6">
    <location>
        <begin position="834"/>
        <end position="843"/>
    </location>
</feature>
<protein>
    <submittedName>
        <fullName evidence="10">Pre-mRNA-splicing factor rse1</fullName>
    </submittedName>
</protein>
<dbReference type="FunCoup" id="A0A2R5GEL0">
    <property type="interactions" value="585"/>
</dbReference>
<organism evidence="10 11">
    <name type="scientific">Hondaea fermentalgiana</name>
    <dbReference type="NCBI Taxonomy" id="2315210"/>
    <lineage>
        <taxon>Eukaryota</taxon>
        <taxon>Sar</taxon>
        <taxon>Stramenopiles</taxon>
        <taxon>Bigyra</taxon>
        <taxon>Labyrinthulomycetes</taxon>
        <taxon>Thraustochytrida</taxon>
        <taxon>Thraustochytriidae</taxon>
        <taxon>Hondaea</taxon>
    </lineage>
</organism>
<comment type="caution">
    <text evidence="10">The sequence shown here is derived from an EMBL/GenBank/DDBJ whole genome shotgun (WGS) entry which is preliminary data.</text>
</comment>
<evidence type="ECO:0000259" key="8">
    <source>
        <dbReference type="Pfam" id="PF10433"/>
    </source>
</evidence>
<keyword evidence="3" id="KW-0747">Spliceosome</keyword>
<keyword evidence="11" id="KW-1185">Reference proteome</keyword>
<dbReference type="AlphaFoldDB" id="A0A2R5GEL0"/>
<name>A0A2R5GEL0_9STRA</name>
<dbReference type="InterPro" id="IPR058543">
    <property type="entry name" value="Beta-prop_RSE1/DDB1/CPSF1_2nd"/>
</dbReference>
<dbReference type="GO" id="GO:0005681">
    <property type="term" value="C:spliceosomal complex"/>
    <property type="evidence" value="ECO:0007669"/>
    <property type="project" value="UniProtKB-KW"/>
</dbReference>
<keyword evidence="2" id="KW-0507">mRNA processing</keyword>
<feature type="compositionally biased region" description="Basic and acidic residues" evidence="6">
    <location>
        <begin position="811"/>
        <end position="820"/>
    </location>
</feature>
<evidence type="ECO:0000256" key="1">
    <source>
        <dbReference type="ARBA" id="ARBA00004123"/>
    </source>
</evidence>
<dbReference type="FunFam" id="2.130.10.10:FF:001143">
    <property type="entry name" value="Pre-mRNA-splicing factor rse-1, putative"/>
    <property type="match status" value="1"/>
</dbReference>
<sequence length="1227" mass="131754">MHLYALGLTAGGGCGGAVYGNFSGDAKAHEVVVNHGARLELLRCDGNGVRSLCVAEAFGVCRSVRALRPSGATKDVLVVGSDSGQLAVLSYEAKAGRFVRTHCEKYGKSGCRRAVAGQYIAVDPSGRAIMVAAVEKQKLVYMVTRDNAERLVIASPLEAHKQETLTFACEALHVGLDNPVFACLEVNYAAAASGQPATKSLVLYEVEEGLNHVVRKSVRPTLRSGNMLVPVPGGADGPGGVFVCGDGWIEYQPGVSGPSEREQAEGYLRVALPRRDDVPVDRGVLIVSHVLTHRKLKDRVILFFLLQNEYGDVYRLDLELSEDRQTLNGFSIKYFDTLPVARSLCLTKRGFLFLAAECGGHKLYKLDAKLGADEDTARVAASRVKPDLAGAVAATASGASVSFAPRPHRNVHFLDALDSLAPCTAMQVEEMFGEDRKQIMLACGRGSRSSVRVLRYGLEVTELASSPLPGTPGAVWTIRAAADEPETGDKYIVVTFGNVTLVLSVGETVEEAVGTGLVTTKKTLAIKRAASGGIVQVCDDGVRIAKDGASTVIFNASSGKRIDCAALNERQLAIALEGGRIHYFELDEAGSFSEKAVHEAGEDIKCLAIGALPPGRTRSPFLSLGTFSNSVEMLSLRPDNLMKQLSMQALPDQPASICIVELEGVGLTLAVGLRNGHLVRSVIDEANGTVVDSRTTFLGNMPVRCYSVQLPVEAGLDKRQTGLLALSSRPALAFAYHGQPKLVPLSYRQLSHACNFESDLCDGFVAVAENSLRILTIDDLTADFNAKTIPLRYTPRALLRYRNNLVTLEGDHNVLPRDDDGTQAPPQQNGAMSDAEDDEEDMNEEELRAAKMVTVQQTGLPKAGKGNTGHWASLVRVLNPATSASTVIPLDADELALCSTVIGDVLVVGTVVGLELHPQRHRKARLRTFKFTPSGTPNLLKLELIHITDVEGQNMPRAICTLSDEFIAVGIGSLVRVYSVGSRKLLRKTETRCGQTSICVLQARGDRVFASDAAASTTVLKFTASDLTLTAVADDLVPRLSVATEVLDYDTVAGSDKLGNFFVLRVPADLDAGDLGALRTANLWEQTRSGGGAPNKLDALTNYYLGELVTSLRKSAIVQGRAEALIYSTTMGSVGCLIPFATKSDVEFFSLLEMHLRSLDDLSLVGRDHLAYRSCFAPVKGVIDGVLCEQFKILPADKQDVIAKELDRTPAEVIKKLEDMRTLVLLA</sequence>
<dbReference type="InterPro" id="IPR018846">
    <property type="entry name" value="Beta-prop_RSE1/DDB1/CPSF1_1st"/>
</dbReference>
<evidence type="ECO:0000313" key="11">
    <source>
        <dbReference type="Proteomes" id="UP000241890"/>
    </source>
</evidence>
<reference evidence="10 11" key="1">
    <citation type="submission" date="2017-12" db="EMBL/GenBank/DDBJ databases">
        <title>Sequencing, de novo assembly and annotation of complete genome of a new Thraustochytrid species, strain FCC1311.</title>
        <authorList>
            <person name="Sedici K."/>
            <person name="Godart F."/>
            <person name="Aiese Cigliano R."/>
            <person name="Sanseverino W."/>
            <person name="Barakat M."/>
            <person name="Ortet P."/>
            <person name="Marechal E."/>
            <person name="Cagnac O."/>
            <person name="Amato A."/>
        </authorList>
    </citation>
    <scope>NUCLEOTIDE SEQUENCE [LARGE SCALE GENOMIC DNA]</scope>
</reference>